<feature type="transmembrane region" description="Helical" evidence="1">
    <location>
        <begin position="46"/>
        <end position="65"/>
    </location>
</feature>
<keyword evidence="1" id="KW-0472">Membrane</keyword>
<protein>
    <submittedName>
        <fullName evidence="2">Uncharacterized protein</fullName>
    </submittedName>
</protein>
<comment type="caution">
    <text evidence="2">The sequence shown here is derived from an EMBL/GenBank/DDBJ whole genome shotgun (WGS) entry which is preliminary data.</text>
</comment>
<dbReference type="eggNOG" id="ENOG502ZFTD">
    <property type="taxonomic scope" value="Bacteria"/>
</dbReference>
<feature type="transmembrane region" description="Helical" evidence="1">
    <location>
        <begin position="18"/>
        <end position="39"/>
    </location>
</feature>
<dbReference type="HOGENOM" id="CLU_139718_0_0_5"/>
<keyword evidence="1" id="KW-1133">Transmembrane helix</keyword>
<organism evidence="2 3">
    <name type="scientific">Roseovarius mucosus DSM 17069</name>
    <dbReference type="NCBI Taxonomy" id="1288298"/>
    <lineage>
        <taxon>Bacteria</taxon>
        <taxon>Pseudomonadati</taxon>
        <taxon>Pseudomonadota</taxon>
        <taxon>Alphaproteobacteria</taxon>
        <taxon>Rhodobacterales</taxon>
        <taxon>Roseobacteraceae</taxon>
        <taxon>Roseovarius</taxon>
    </lineage>
</organism>
<dbReference type="Proteomes" id="UP000030021">
    <property type="component" value="Unassembled WGS sequence"/>
</dbReference>
<reference evidence="2 3" key="1">
    <citation type="submission" date="2013-01" db="EMBL/GenBank/DDBJ databases">
        <authorList>
            <person name="Fiebig A."/>
            <person name="Goeker M."/>
            <person name="Klenk H.-P.P."/>
        </authorList>
    </citation>
    <scope>NUCLEOTIDE SEQUENCE [LARGE SCALE GENOMIC DNA]</scope>
    <source>
        <strain evidence="2 3">DSM 17069</strain>
    </source>
</reference>
<dbReference type="OrthoDB" id="7728331at2"/>
<evidence type="ECO:0000313" key="2">
    <source>
        <dbReference type="EMBL" id="KGM89390.1"/>
    </source>
</evidence>
<proteinExistence type="predicted"/>
<accession>A0A0A0HQ76</accession>
<dbReference type="PATRIC" id="fig|1288298.3.peg.884"/>
<sequence>MKVTHNSPDLLILEEMPWFIAIMLSLFTLTFAAIGLLVLSQTLVGGLVFLLVGGGMGLAGIGVFVERLQLILDAGTDRVTQRSRTIFRHRETVFDLSDLIRATGESTLSGGETSTDPSRVRRRVHRPTLVLRDGAGGPPLLHPITEIYDSSRSSAQAVRAINQWLSELRGSDPTLDSAPPSR</sequence>
<dbReference type="STRING" id="215743.ROSMUCSMR3_02329"/>
<evidence type="ECO:0000313" key="3">
    <source>
        <dbReference type="Proteomes" id="UP000030021"/>
    </source>
</evidence>
<gene>
    <name evidence="2" type="ORF">rosmuc_00874</name>
</gene>
<dbReference type="EMBL" id="AONH01000002">
    <property type="protein sequence ID" value="KGM89390.1"/>
    <property type="molecule type" value="Genomic_DNA"/>
</dbReference>
<dbReference type="RefSeq" id="WP_037270308.1">
    <property type="nucleotide sequence ID" value="NZ_KN293976.1"/>
</dbReference>
<keyword evidence="1" id="KW-0812">Transmembrane</keyword>
<name>A0A0A0HQ76_9RHOB</name>
<evidence type="ECO:0000256" key="1">
    <source>
        <dbReference type="SAM" id="Phobius"/>
    </source>
</evidence>
<dbReference type="AlphaFoldDB" id="A0A0A0HQ76"/>